<feature type="domain" description="GIY-YIG" evidence="2">
    <location>
        <begin position="8"/>
        <end position="84"/>
    </location>
</feature>
<accession>A0A1B9QVL4</accession>
<dbReference type="SUPFAM" id="SSF82771">
    <property type="entry name" value="GIY-YIG endonuclease"/>
    <property type="match status" value="1"/>
</dbReference>
<dbReference type="InterPro" id="IPR035901">
    <property type="entry name" value="GIY-YIG_endonuc_sf"/>
</dbReference>
<dbReference type="EMBL" id="MAJZ01000841">
    <property type="protein sequence ID" value="OCH73093.1"/>
    <property type="molecule type" value="Genomic_DNA"/>
</dbReference>
<dbReference type="InterPro" id="IPR000305">
    <property type="entry name" value="GIY-YIG_endonuc"/>
</dbReference>
<comment type="caution">
    <text evidence="3">The sequence shown here is derived from an EMBL/GenBank/DDBJ whole genome shotgun (WGS) entry which is preliminary data.</text>
</comment>
<evidence type="ECO:0000313" key="3">
    <source>
        <dbReference type="EMBL" id="OCH73093.1"/>
    </source>
</evidence>
<organism evidence="3 4">
    <name type="scientific">Vibrio genomosp. F10</name>
    <dbReference type="NCBI Taxonomy" id="723171"/>
    <lineage>
        <taxon>Bacteria</taxon>
        <taxon>Pseudomonadati</taxon>
        <taxon>Pseudomonadota</taxon>
        <taxon>Gammaproteobacteria</taxon>
        <taxon>Vibrionales</taxon>
        <taxon>Vibrionaceae</taxon>
        <taxon>Vibrio</taxon>
    </lineage>
</organism>
<proteinExistence type="inferred from homology"/>
<dbReference type="AlphaFoldDB" id="A0A1B9QVL4"/>
<name>A0A1B9QVL4_9VIBR</name>
<dbReference type="InterPro" id="IPR050190">
    <property type="entry name" value="UPF0213_domain"/>
</dbReference>
<gene>
    <name evidence="3" type="ORF">A6E14_14965</name>
</gene>
<dbReference type="Pfam" id="PF01541">
    <property type="entry name" value="GIY-YIG"/>
    <property type="match status" value="1"/>
</dbReference>
<protein>
    <recommendedName>
        <fullName evidence="2">GIY-YIG domain-containing protein</fullName>
    </recommendedName>
</protein>
<dbReference type="PANTHER" id="PTHR34477:SF1">
    <property type="entry name" value="UPF0213 PROTEIN YHBQ"/>
    <property type="match status" value="1"/>
</dbReference>
<dbReference type="CDD" id="cd10456">
    <property type="entry name" value="GIY-YIG_UPF0213"/>
    <property type="match status" value="1"/>
</dbReference>
<evidence type="ECO:0000259" key="2">
    <source>
        <dbReference type="PROSITE" id="PS50164"/>
    </source>
</evidence>
<dbReference type="RefSeq" id="WP_017033706.1">
    <property type="nucleotide sequence ID" value="NZ_JBNGCH010000841.1"/>
</dbReference>
<sequence>MTDSKVSANWYVYLVRTPSNALYCGITTDVDRRFQQHCSGKGAKALKGKSPLSLVWSDVAGMNRSDASKIEHRLKRIPKAQKESLVTGDLSLDLLLKTQ</sequence>
<dbReference type="Gene3D" id="3.40.1440.10">
    <property type="entry name" value="GIY-YIG endonuclease"/>
    <property type="match status" value="1"/>
</dbReference>
<comment type="similarity">
    <text evidence="1">Belongs to the UPF0213 family.</text>
</comment>
<reference evidence="4" key="1">
    <citation type="submission" date="2016-06" db="EMBL/GenBank/DDBJ databases">
        <authorList>
            <person name="Hehemann J.-H."/>
            <person name="Arevalo P."/>
            <person name="Datta M.S."/>
            <person name="Polz M.F."/>
        </authorList>
    </citation>
    <scope>NUCLEOTIDE SEQUENCE [LARGE SCALE GENOMIC DNA]</scope>
    <source>
        <strain evidence="4">9CSC122</strain>
    </source>
</reference>
<dbReference type="PANTHER" id="PTHR34477">
    <property type="entry name" value="UPF0213 PROTEIN YHBQ"/>
    <property type="match status" value="1"/>
</dbReference>
<dbReference type="PROSITE" id="PS50164">
    <property type="entry name" value="GIY_YIG"/>
    <property type="match status" value="1"/>
</dbReference>
<evidence type="ECO:0000256" key="1">
    <source>
        <dbReference type="ARBA" id="ARBA00007435"/>
    </source>
</evidence>
<evidence type="ECO:0000313" key="4">
    <source>
        <dbReference type="Proteomes" id="UP000093173"/>
    </source>
</evidence>
<dbReference type="Proteomes" id="UP000093173">
    <property type="component" value="Unassembled WGS sequence"/>
</dbReference>
<keyword evidence="4" id="KW-1185">Reference proteome</keyword>